<dbReference type="PANTHER" id="PTHR30157:SF0">
    <property type="entry name" value="NADPH-DEPENDENT FERRIC-CHELATE REDUCTASE"/>
    <property type="match status" value="1"/>
</dbReference>
<dbReference type="InterPro" id="IPR039261">
    <property type="entry name" value="FNR_nucleotide-bd"/>
</dbReference>
<dbReference type="PANTHER" id="PTHR30157">
    <property type="entry name" value="FERRIC REDUCTASE, NADPH-DEPENDENT"/>
    <property type="match status" value="1"/>
</dbReference>
<dbReference type="CDD" id="cd06193">
    <property type="entry name" value="siderophore_interacting"/>
    <property type="match status" value="1"/>
</dbReference>
<dbReference type="AlphaFoldDB" id="A0A212LHY4"/>
<feature type="domain" description="FAD-binding FR-type" evidence="2">
    <location>
        <begin position="109"/>
        <end position="232"/>
    </location>
</feature>
<dbReference type="Pfam" id="PF08021">
    <property type="entry name" value="FAD_binding_9"/>
    <property type="match status" value="1"/>
</dbReference>
<organism evidence="3">
    <name type="scientific">uncultured Pleomorphomonas sp</name>
    <dbReference type="NCBI Taxonomy" id="442121"/>
    <lineage>
        <taxon>Bacteria</taxon>
        <taxon>Pseudomonadati</taxon>
        <taxon>Pseudomonadota</taxon>
        <taxon>Alphaproteobacteria</taxon>
        <taxon>Hyphomicrobiales</taxon>
        <taxon>Pleomorphomonadaceae</taxon>
        <taxon>Pleomorphomonas</taxon>
        <taxon>environmental samples</taxon>
    </lineage>
</organism>
<protein>
    <submittedName>
        <fullName evidence="3">Siderophore-interacting protein</fullName>
    </submittedName>
</protein>
<reference evidence="3" key="1">
    <citation type="submission" date="2016-08" db="EMBL/GenBank/DDBJ databases">
        <authorList>
            <person name="Seilhamer J.J."/>
        </authorList>
    </citation>
    <scope>NUCLEOTIDE SEQUENCE</scope>
    <source>
        <strain evidence="3">86</strain>
    </source>
</reference>
<dbReference type="Gene3D" id="2.40.30.10">
    <property type="entry name" value="Translation factors"/>
    <property type="match status" value="1"/>
</dbReference>
<dbReference type="Pfam" id="PF04954">
    <property type="entry name" value="SIP"/>
    <property type="match status" value="1"/>
</dbReference>
<dbReference type="GO" id="GO:0016491">
    <property type="term" value="F:oxidoreductase activity"/>
    <property type="evidence" value="ECO:0007669"/>
    <property type="project" value="InterPro"/>
</dbReference>
<sequence length="359" mass="38821">MTLHEPARFFANLLVPTSDPVGLRGRLAEHLGRHARCETTETGEVLLSSELGLSRLTLEAGGLRIAAESGDPTGLAYIKMIMADHVLELGEAGLALHWTGAGASGSPLPFFRAMTVTGVATVGRFRRLTLRGDDLGRFAEGGLHVRLLLPAEGVRQRWPVTGDDGRPFWPDGNPPPARVYTLRRLDVAAGEVEIDMLLHASHHDAPGAAFAERARPGDVVGMTGPGGGDLPEATDYLLFADETGLPAVVRMLAEMPAGRRVRAFVEIEDEDDRQALPSVAAAEVTWLYRRDGARLETAAASIGAGDLPPGTVVWGGMEHAARRAVFRRAVDVWELPRDRLRLASYWRRGQAGTDHHHDD</sequence>
<dbReference type="PROSITE" id="PS51384">
    <property type="entry name" value="FAD_FR"/>
    <property type="match status" value="1"/>
</dbReference>
<dbReference type="RefSeq" id="WP_288197119.1">
    <property type="nucleotide sequence ID" value="NZ_LT608334.1"/>
</dbReference>
<dbReference type="InterPro" id="IPR007037">
    <property type="entry name" value="SIP_rossman_dom"/>
</dbReference>
<dbReference type="Gene3D" id="3.30.310.50">
    <property type="entry name" value="Alpha-D-phosphohexomutase, C-terminal domain"/>
    <property type="match status" value="1"/>
</dbReference>
<dbReference type="InterPro" id="IPR039374">
    <property type="entry name" value="SIP_fam"/>
</dbReference>
<proteinExistence type="inferred from homology"/>
<dbReference type="InterPro" id="IPR017927">
    <property type="entry name" value="FAD-bd_FR_type"/>
</dbReference>
<evidence type="ECO:0000256" key="1">
    <source>
        <dbReference type="ARBA" id="ARBA00035644"/>
    </source>
</evidence>
<name>A0A212LHY4_9HYPH</name>
<dbReference type="InterPro" id="IPR013113">
    <property type="entry name" value="SIP_FAD-bd"/>
</dbReference>
<dbReference type="InterPro" id="IPR014543">
    <property type="entry name" value="UCP028291"/>
</dbReference>
<dbReference type="Gene3D" id="3.40.50.80">
    <property type="entry name" value="Nucleotide-binding domain of ferredoxin-NADP reductase (FNR) module"/>
    <property type="match status" value="1"/>
</dbReference>
<evidence type="ECO:0000313" key="3">
    <source>
        <dbReference type="EMBL" id="SCM77166.1"/>
    </source>
</evidence>
<dbReference type="EMBL" id="FMJD01000008">
    <property type="protein sequence ID" value="SCM77166.1"/>
    <property type="molecule type" value="Genomic_DNA"/>
</dbReference>
<dbReference type="Pfam" id="PF09981">
    <property type="entry name" value="DUF2218"/>
    <property type="match status" value="1"/>
</dbReference>
<accession>A0A212LHY4</accession>
<comment type="similarity">
    <text evidence="1">Belongs to the SIP oxidoreductase family.</text>
</comment>
<evidence type="ECO:0000259" key="2">
    <source>
        <dbReference type="PROSITE" id="PS51384"/>
    </source>
</evidence>
<gene>
    <name evidence="3" type="ORF">KL86PLE_40971</name>
</gene>